<dbReference type="EMBL" id="BAFE01000013">
    <property type="protein sequence ID" value="GAB47467.1"/>
    <property type="molecule type" value="Genomic_DNA"/>
</dbReference>
<dbReference type="InterPro" id="IPR008928">
    <property type="entry name" value="6-hairpin_glycosidase_sf"/>
</dbReference>
<protein>
    <recommendedName>
        <fullName evidence="1">Spermatogenesis-associated protein 20-like TRX domain-containing protein</fullName>
    </recommendedName>
</protein>
<dbReference type="PIRSF" id="PIRSF006402">
    <property type="entry name" value="UCP006402_thioredoxin"/>
    <property type="match status" value="1"/>
</dbReference>
<dbReference type="InterPro" id="IPR004879">
    <property type="entry name" value="Ssp411-like_TRX"/>
</dbReference>
<dbReference type="GO" id="GO:0005975">
    <property type="term" value="P:carbohydrate metabolic process"/>
    <property type="evidence" value="ECO:0007669"/>
    <property type="project" value="InterPro"/>
</dbReference>
<dbReference type="Proteomes" id="UP000004367">
    <property type="component" value="Unassembled WGS sequence"/>
</dbReference>
<name>H5UP09_9MICO</name>
<dbReference type="InterPro" id="IPR024705">
    <property type="entry name" value="Ssp411"/>
</dbReference>
<dbReference type="InterPro" id="IPR012341">
    <property type="entry name" value="6hp_glycosidase-like_sf"/>
</dbReference>
<dbReference type="PANTHER" id="PTHR42899:SF1">
    <property type="entry name" value="SPERMATOGENESIS-ASSOCIATED PROTEIN 20"/>
    <property type="match status" value="1"/>
</dbReference>
<dbReference type="AlphaFoldDB" id="H5UP09"/>
<dbReference type="SUPFAM" id="SSF52833">
    <property type="entry name" value="Thioredoxin-like"/>
    <property type="match status" value="1"/>
</dbReference>
<keyword evidence="3" id="KW-1185">Reference proteome</keyword>
<dbReference type="InterPro" id="IPR036249">
    <property type="entry name" value="Thioredoxin-like_sf"/>
</dbReference>
<dbReference type="RefSeq" id="WP_009481365.1">
    <property type="nucleotide sequence ID" value="NZ_BAFE01000013.1"/>
</dbReference>
<evidence type="ECO:0000313" key="2">
    <source>
        <dbReference type="EMBL" id="GAB47467.1"/>
    </source>
</evidence>
<gene>
    <name evidence="2" type="ORF">MOPEL_013_00090</name>
</gene>
<evidence type="ECO:0000259" key="1">
    <source>
        <dbReference type="Pfam" id="PF03190"/>
    </source>
</evidence>
<dbReference type="Pfam" id="PF03190">
    <property type="entry name" value="Thioredox_DsbH"/>
    <property type="match status" value="1"/>
</dbReference>
<dbReference type="CDD" id="cd02955">
    <property type="entry name" value="SSP411"/>
    <property type="match status" value="1"/>
</dbReference>
<accession>H5UP09</accession>
<proteinExistence type="predicted"/>
<dbReference type="PANTHER" id="PTHR42899">
    <property type="entry name" value="SPERMATOGENESIS-ASSOCIATED PROTEIN 20"/>
    <property type="match status" value="1"/>
</dbReference>
<dbReference type="STRING" id="1089455.MOPEL_013_00090"/>
<feature type="domain" description="Spermatogenesis-associated protein 20-like TRX" evidence="1">
    <location>
        <begin position="3"/>
        <end position="157"/>
    </location>
</feature>
<dbReference type="Gene3D" id="1.50.10.10">
    <property type="match status" value="1"/>
</dbReference>
<reference evidence="2 3" key="1">
    <citation type="submission" date="2012-02" db="EMBL/GenBank/DDBJ databases">
        <title>Whole genome shotgun sequence of Mobilicoccus pelagius NBRC 104925.</title>
        <authorList>
            <person name="Yoshida Y."/>
            <person name="Hosoyama A."/>
            <person name="Tsuchikane K."/>
            <person name="Katsumata H."/>
            <person name="Yamazaki S."/>
            <person name="Fujita N."/>
        </authorList>
    </citation>
    <scope>NUCLEOTIDE SEQUENCE [LARGE SCALE GENOMIC DNA]</scope>
    <source>
        <strain evidence="2 3">NBRC 104925</strain>
    </source>
</reference>
<organism evidence="2 3">
    <name type="scientific">Mobilicoccus pelagius NBRC 104925</name>
    <dbReference type="NCBI Taxonomy" id="1089455"/>
    <lineage>
        <taxon>Bacteria</taxon>
        <taxon>Bacillati</taxon>
        <taxon>Actinomycetota</taxon>
        <taxon>Actinomycetes</taxon>
        <taxon>Micrococcales</taxon>
        <taxon>Dermatophilaceae</taxon>
        <taxon>Mobilicoccus</taxon>
    </lineage>
</organism>
<comment type="caution">
    <text evidence="2">The sequence shown here is derived from an EMBL/GenBank/DDBJ whole genome shotgun (WGS) entry which is preliminary data.</text>
</comment>
<sequence>MANRLVDATSPYLRQHADNPVDWWPWCDEALAEARERDVPILLSIGYAACHWCHVMAHEVFEDEGVASALADGFVAIKVDREERPDLDAVYMSATVALTGRGGWPMTCLLTPDGRPFFAATYVPRPQFLHLLASAHEAWTERRDEVEESADRIAEALRGQVDAQAQLAPVLGDTPEAQGADDVLRAALDAAEERTASTFDWERGGFGTAPKFPPSMTLSWLLRHHDRTTTPRALQMVEATCEAMARGGMYDQLAGGFTRYSTDADWVVPHFEKMLYDNALLLSVYTDWFRVSGSPLAERVARETAEFLLRDLRTPEGAFASSLDADSPAAPDAPPALEGEGAAYVWTPAQLTAVLGEEDAATAALLLGVTEAGTFEHGASVLQRRVDPDPAWWTSARERLLRARLTRPQPARDDKVVTAWNGLAIAALADASVALDDPRLLEAAVACAEFVVATHVVDGRCRRTSRDGVVGDALGVAEDHGDLAHGLVRLHAATGEQVWLDAAGALLDVATDLFDAPDGGFFDTGSDAAELLLRPRSDTDNAEPCGASSLARALLEHGAYAGSTRHLDRARAALEAGCRIALRTPTFGGWTLAAAELAASGPLTVALATPNTPTSGDALSDVAARHPRALVLRGATDSAPLLVDRPAREERTTAYVCRGTVCGAPLTTPEALAEALAPDTP</sequence>
<dbReference type="Gene3D" id="3.40.30.10">
    <property type="entry name" value="Glutaredoxin"/>
    <property type="match status" value="1"/>
</dbReference>
<dbReference type="SUPFAM" id="SSF48208">
    <property type="entry name" value="Six-hairpin glycosidases"/>
    <property type="match status" value="1"/>
</dbReference>
<dbReference type="eggNOG" id="COG1331">
    <property type="taxonomic scope" value="Bacteria"/>
</dbReference>
<evidence type="ECO:0000313" key="3">
    <source>
        <dbReference type="Proteomes" id="UP000004367"/>
    </source>
</evidence>
<dbReference type="OrthoDB" id="9762614at2"/>